<name>A0AAF0VFR2_BIFAD</name>
<accession>A0AAF0VFR2</accession>
<evidence type="ECO:0000313" key="2">
    <source>
        <dbReference type="Proteomes" id="UP000193179"/>
    </source>
</evidence>
<dbReference type="EMBL" id="CP133648">
    <property type="protein sequence ID" value="WNE86249.1"/>
    <property type="molecule type" value="Genomic_DNA"/>
</dbReference>
<protein>
    <submittedName>
        <fullName evidence="1">Uncharacterized protein</fullName>
    </submittedName>
</protein>
<evidence type="ECO:0000313" key="1">
    <source>
        <dbReference type="EMBL" id="WNE86249.1"/>
    </source>
</evidence>
<dbReference type="AlphaFoldDB" id="A0AAF0VFR2"/>
<proteinExistence type="predicted"/>
<gene>
    <name evidence="1" type="ORF">B0703_04930</name>
</gene>
<dbReference type="RefSeq" id="WP_236837757.1">
    <property type="nucleotide sequence ID" value="NZ_CP133648.1"/>
</dbReference>
<sequence>MAALDHDLQRVRLAVGDPPGQGAVHLRVGRRDAAARPEDLGDDGAVRVERVVRGLAVGGLVAGLHDEVDDAVQKPALAAARIQTYADDGEAVVHDVAAVLHGEEAPVAPVQRGARLEADRGGHGEDVDGPVEGFQRAAVRQRDAWGQVGEPRHDDGQRARGLEALAPVGRVGDGRLAWHDHVLPGLAVGGADESAAQMAGVDARLSDRSAHTARLCI</sequence>
<reference evidence="1" key="1">
    <citation type="journal article" date="2016" name="Sci. Rep.">
        <title>Evaluation of genetic diversity among strains of the human gut commensal Bifidobacterium adolescentis.</title>
        <authorList>
            <person name="Duranti S."/>
            <person name="Milani C."/>
            <person name="Lugli G.A."/>
            <person name="Mancabelli L."/>
            <person name="Turroni F."/>
            <person name="Ferrario C."/>
            <person name="Mangifesta M."/>
            <person name="Viappiani A."/>
            <person name="Sanchez B."/>
            <person name="Margolles A."/>
            <person name="van Sinderen D."/>
            <person name="Ventura M."/>
        </authorList>
    </citation>
    <scope>NUCLEOTIDE SEQUENCE</scope>
    <source>
        <strain evidence="1">703B</strain>
    </source>
</reference>
<dbReference type="Proteomes" id="UP000193179">
    <property type="component" value="Chromosome"/>
</dbReference>
<reference evidence="1" key="2">
    <citation type="submission" date="2023-09" db="EMBL/GenBank/DDBJ databases">
        <title>Ecological and genomic based identification of the Bifidobacterium adolescentis prototype of the healthy human gut microbiota.</title>
        <authorList>
            <person name="Lugli G.A."/>
            <person name="Argentini C."/>
            <person name="Tarracchini C."/>
            <person name="Fontana F."/>
            <person name="Alessandri G."/>
            <person name="Mancabelli L."/>
            <person name="Milani C."/>
            <person name="Turroni F."/>
            <person name="Ventura M."/>
        </authorList>
    </citation>
    <scope>NUCLEOTIDE SEQUENCE</scope>
    <source>
        <strain evidence="1">703B</strain>
    </source>
</reference>
<organism evidence="1 2">
    <name type="scientific">Bifidobacterium adolescentis</name>
    <dbReference type="NCBI Taxonomy" id="1680"/>
    <lineage>
        <taxon>Bacteria</taxon>
        <taxon>Bacillati</taxon>
        <taxon>Actinomycetota</taxon>
        <taxon>Actinomycetes</taxon>
        <taxon>Bifidobacteriales</taxon>
        <taxon>Bifidobacteriaceae</taxon>
        <taxon>Bifidobacterium</taxon>
    </lineage>
</organism>